<reference evidence="2 3" key="1">
    <citation type="submission" date="2019-03" db="EMBL/GenBank/DDBJ databases">
        <title>Genomic Encyclopedia of Type Strains, Phase IV (KMG-IV): sequencing the most valuable type-strain genomes for metagenomic binning, comparative biology and taxonomic classification.</title>
        <authorList>
            <person name="Goeker M."/>
        </authorList>
    </citation>
    <scope>NUCLEOTIDE SEQUENCE [LARGE SCALE GENOMIC DNA]</scope>
    <source>
        <strain evidence="2 3">DSM 24179</strain>
    </source>
</reference>
<keyword evidence="1" id="KW-0472">Membrane</keyword>
<protein>
    <submittedName>
        <fullName evidence="2">Uncharacterized protein</fullName>
    </submittedName>
</protein>
<dbReference type="AlphaFoldDB" id="A0A4R2GM73"/>
<gene>
    <name evidence="2" type="ORF">EV194_1014</name>
</gene>
<dbReference type="Proteomes" id="UP000295221">
    <property type="component" value="Unassembled WGS sequence"/>
</dbReference>
<accession>A0A4R2GM73</accession>
<feature type="transmembrane region" description="Helical" evidence="1">
    <location>
        <begin position="29"/>
        <end position="49"/>
    </location>
</feature>
<sequence length="82" mass="9749">MLRLAFHYSQTYFLTRYGWKGWSRLIETVTPFFVAITKVLISIFMIPLLTRKTDVGQFFILCLFIFSLKRYLPELLLSSISF</sequence>
<keyword evidence="1" id="KW-1133">Transmembrane helix</keyword>
<evidence type="ECO:0000313" key="3">
    <source>
        <dbReference type="Proteomes" id="UP000295221"/>
    </source>
</evidence>
<evidence type="ECO:0000256" key="1">
    <source>
        <dbReference type="SAM" id="Phobius"/>
    </source>
</evidence>
<comment type="caution">
    <text evidence="2">The sequence shown here is derived from an EMBL/GenBank/DDBJ whole genome shotgun (WGS) entry which is preliminary data.</text>
</comment>
<organism evidence="2 3">
    <name type="scientific">Natronoflexus pectinivorans</name>
    <dbReference type="NCBI Taxonomy" id="682526"/>
    <lineage>
        <taxon>Bacteria</taxon>
        <taxon>Pseudomonadati</taxon>
        <taxon>Bacteroidota</taxon>
        <taxon>Bacteroidia</taxon>
        <taxon>Marinilabiliales</taxon>
        <taxon>Marinilabiliaceae</taxon>
        <taxon>Natronoflexus</taxon>
    </lineage>
</organism>
<keyword evidence="3" id="KW-1185">Reference proteome</keyword>
<keyword evidence="1" id="KW-0812">Transmembrane</keyword>
<name>A0A4R2GM73_9BACT</name>
<evidence type="ECO:0000313" key="2">
    <source>
        <dbReference type="EMBL" id="TCO10374.1"/>
    </source>
</evidence>
<proteinExistence type="predicted"/>
<dbReference type="EMBL" id="SLWK01000001">
    <property type="protein sequence ID" value="TCO10374.1"/>
    <property type="molecule type" value="Genomic_DNA"/>
</dbReference>